<organism evidence="2 3">
    <name type="scientific">Lacipirellula parvula</name>
    <dbReference type="NCBI Taxonomy" id="2650471"/>
    <lineage>
        <taxon>Bacteria</taxon>
        <taxon>Pseudomonadati</taxon>
        <taxon>Planctomycetota</taxon>
        <taxon>Planctomycetia</taxon>
        <taxon>Pirellulales</taxon>
        <taxon>Lacipirellulaceae</taxon>
        <taxon>Lacipirellula</taxon>
    </lineage>
</organism>
<dbReference type="Proteomes" id="UP000326837">
    <property type="component" value="Chromosome"/>
</dbReference>
<keyword evidence="1" id="KW-1133">Transmembrane helix</keyword>
<dbReference type="EMBL" id="AP021861">
    <property type="protein sequence ID" value="BBO33905.1"/>
    <property type="molecule type" value="Genomic_DNA"/>
</dbReference>
<sequence length="135" mass="15011">MNLAANADRSPFQWNAGGWLGAQLGGAGWLLGGALYMLLSAPEVSAIWFAGFVILNAIGWALWRRRDRLRAHTAIQLLLAAIGIVGLVAWTALVQLRPDIPRRELWPTSYWPLAIIPAMMLWFALRDHLSRRAAI</sequence>
<keyword evidence="1" id="KW-0812">Transmembrane</keyword>
<gene>
    <name evidence="2" type="ORF">PLANPX_3517</name>
</gene>
<accession>A0A5K7XC19</accession>
<protein>
    <submittedName>
        <fullName evidence="2">Uncharacterized protein</fullName>
    </submittedName>
</protein>
<evidence type="ECO:0000313" key="2">
    <source>
        <dbReference type="EMBL" id="BBO33905.1"/>
    </source>
</evidence>
<name>A0A5K7XC19_9BACT</name>
<dbReference type="RefSeq" id="WP_152099583.1">
    <property type="nucleotide sequence ID" value="NZ_AP021861.1"/>
</dbReference>
<proteinExistence type="predicted"/>
<dbReference type="KEGG" id="lpav:PLANPX_3517"/>
<evidence type="ECO:0000313" key="3">
    <source>
        <dbReference type="Proteomes" id="UP000326837"/>
    </source>
</evidence>
<dbReference type="AlphaFoldDB" id="A0A5K7XC19"/>
<feature type="transmembrane region" description="Helical" evidence="1">
    <location>
        <begin position="20"/>
        <end position="39"/>
    </location>
</feature>
<evidence type="ECO:0000256" key="1">
    <source>
        <dbReference type="SAM" id="Phobius"/>
    </source>
</evidence>
<keyword evidence="1" id="KW-0472">Membrane</keyword>
<feature type="transmembrane region" description="Helical" evidence="1">
    <location>
        <begin position="45"/>
        <end position="63"/>
    </location>
</feature>
<feature type="transmembrane region" description="Helical" evidence="1">
    <location>
        <begin position="108"/>
        <end position="125"/>
    </location>
</feature>
<feature type="transmembrane region" description="Helical" evidence="1">
    <location>
        <begin position="75"/>
        <end position="96"/>
    </location>
</feature>
<keyword evidence="3" id="KW-1185">Reference proteome</keyword>
<reference evidence="3" key="1">
    <citation type="submission" date="2019-10" db="EMBL/GenBank/DDBJ databases">
        <title>Lacipirellula parvula gen. nov., sp. nov., representing a lineage of planctomycetes widespread in freshwater anoxic habitats, and description of the family Lacipirellulaceae.</title>
        <authorList>
            <person name="Dedysh S.N."/>
            <person name="Kulichevskaya I.S."/>
            <person name="Beletsky A.V."/>
            <person name="Rakitin A.L."/>
            <person name="Mardanov A.V."/>
            <person name="Ivanova A.A."/>
            <person name="Saltykova V.X."/>
            <person name="Rijpstra W.I.C."/>
            <person name="Sinninghe Damste J.S."/>
            <person name="Ravin N.V."/>
        </authorList>
    </citation>
    <scope>NUCLEOTIDE SEQUENCE [LARGE SCALE GENOMIC DNA]</scope>
    <source>
        <strain evidence="3">PX69</strain>
    </source>
</reference>